<feature type="region of interest" description="Disordered" evidence="1">
    <location>
        <begin position="171"/>
        <end position="196"/>
    </location>
</feature>
<proteinExistence type="predicted"/>
<reference evidence="2" key="1">
    <citation type="submission" date="2021-02" db="EMBL/GenBank/DDBJ databases">
        <authorList>
            <person name="Palmer J.M."/>
        </authorList>
    </citation>
    <scope>NUCLEOTIDE SEQUENCE</scope>
    <source>
        <strain evidence="2">SCRP23</strain>
    </source>
</reference>
<name>A0A8T1WXL4_9STRA</name>
<sequence>MAEAALSCPVCFTAFAASEGSAFALHVSSCSSTSPPASPTVPSHCPLCFHVYASGTLAHEISFHEHECGRVNDLQEDEQQGEEDQGATNTQDSRKAKRPRNARSSSSSAAAAVTLFPSTCFLCGNGGRGLLRCGGSCARAAHQHCVDDLQAPAAGDPLSVAEKKQAQEKWRCAHVPQQSSESRTNRTSSRTKSMQAVSVQDTHLTLTRKPVTARTLQRQWLTVVETCIWLMQTQTLLLERRMLEARADLGQMQVDLTQQTTDMGLTMQTSHKQRRQNAMKM</sequence>
<gene>
    <name evidence="2" type="ORF">PHYBOEH_002151</name>
</gene>
<dbReference type="AlphaFoldDB" id="A0A8T1WXL4"/>
<comment type="caution">
    <text evidence="2">The sequence shown here is derived from an EMBL/GenBank/DDBJ whole genome shotgun (WGS) entry which is preliminary data.</text>
</comment>
<feature type="compositionally biased region" description="Low complexity" evidence="1">
    <location>
        <begin position="179"/>
        <end position="193"/>
    </location>
</feature>
<feature type="compositionally biased region" description="Acidic residues" evidence="1">
    <location>
        <begin position="76"/>
        <end position="85"/>
    </location>
</feature>
<feature type="region of interest" description="Disordered" evidence="1">
    <location>
        <begin position="76"/>
        <end position="108"/>
    </location>
</feature>
<accession>A0A8T1WXL4</accession>
<evidence type="ECO:0000313" key="3">
    <source>
        <dbReference type="Proteomes" id="UP000693981"/>
    </source>
</evidence>
<dbReference type="EMBL" id="JAGDFL010000151">
    <property type="protein sequence ID" value="KAG7396539.1"/>
    <property type="molecule type" value="Genomic_DNA"/>
</dbReference>
<organism evidence="2 3">
    <name type="scientific">Phytophthora boehmeriae</name>
    <dbReference type="NCBI Taxonomy" id="109152"/>
    <lineage>
        <taxon>Eukaryota</taxon>
        <taxon>Sar</taxon>
        <taxon>Stramenopiles</taxon>
        <taxon>Oomycota</taxon>
        <taxon>Peronosporomycetes</taxon>
        <taxon>Peronosporales</taxon>
        <taxon>Peronosporaceae</taxon>
        <taxon>Phytophthora</taxon>
    </lineage>
</organism>
<evidence type="ECO:0000313" key="2">
    <source>
        <dbReference type="EMBL" id="KAG7396539.1"/>
    </source>
</evidence>
<protein>
    <recommendedName>
        <fullName evidence="4">Zinc finger PHD-type domain-containing protein</fullName>
    </recommendedName>
</protein>
<keyword evidence="3" id="KW-1185">Reference proteome</keyword>
<evidence type="ECO:0000256" key="1">
    <source>
        <dbReference type="SAM" id="MobiDB-lite"/>
    </source>
</evidence>
<evidence type="ECO:0008006" key="4">
    <source>
        <dbReference type="Google" id="ProtNLM"/>
    </source>
</evidence>
<dbReference type="OrthoDB" id="69354at2759"/>
<dbReference type="Proteomes" id="UP000693981">
    <property type="component" value="Unassembled WGS sequence"/>
</dbReference>